<dbReference type="PANTHER" id="PTHR12692:SF0">
    <property type="entry name" value="GH11935P"/>
    <property type="match status" value="1"/>
</dbReference>
<organism>
    <name type="scientific">Pediculus humanus subsp. corporis</name>
    <name type="common">Body louse</name>
    <dbReference type="NCBI Taxonomy" id="121224"/>
    <lineage>
        <taxon>Eukaryota</taxon>
        <taxon>Metazoa</taxon>
        <taxon>Ecdysozoa</taxon>
        <taxon>Arthropoda</taxon>
        <taxon>Hexapoda</taxon>
        <taxon>Insecta</taxon>
        <taxon>Pterygota</taxon>
        <taxon>Neoptera</taxon>
        <taxon>Paraneoptera</taxon>
        <taxon>Psocodea</taxon>
        <taxon>Troctomorpha</taxon>
        <taxon>Phthiraptera</taxon>
        <taxon>Anoplura</taxon>
        <taxon>Pediculidae</taxon>
        <taxon>Pediculus</taxon>
    </lineage>
</organism>
<name>E0VCH4_PEDHC</name>
<proteinExistence type="inferred from homology"/>
<keyword evidence="8" id="KW-0460">Magnesium</keyword>
<evidence type="ECO:0000256" key="9">
    <source>
        <dbReference type="ARBA" id="ARBA00022989"/>
    </source>
</evidence>
<keyword evidence="4" id="KW-0813">Transport</keyword>
<evidence type="ECO:0000256" key="5">
    <source>
        <dbReference type="ARBA" id="ARBA00022692"/>
    </source>
</evidence>
<dbReference type="FunCoup" id="E0VCH4">
    <property type="interactions" value="864"/>
</dbReference>
<keyword evidence="11" id="KW-1015">Disulfide bond</keyword>
<dbReference type="GeneID" id="8231641"/>
<keyword evidence="10 13" id="KW-0472">Membrane</keyword>
<dbReference type="PANTHER" id="PTHR12692">
    <property type="entry name" value="DOLICHYL-DIPHOSPHOOLIGOSACCHARIDE--PROTEIN GLYCOSYLTRANSFERASE-RELATED"/>
    <property type="match status" value="1"/>
</dbReference>
<dbReference type="Proteomes" id="UP000009046">
    <property type="component" value="Unassembled WGS sequence"/>
</dbReference>
<dbReference type="EMBL" id="AAZO01001042">
    <property type="status" value="NOT_ANNOTATED_CDS"/>
    <property type="molecule type" value="Genomic_DNA"/>
</dbReference>
<evidence type="ECO:0000313" key="15">
    <source>
        <dbReference type="EnsemblMetazoa" id="PHUM087120-PA"/>
    </source>
</evidence>
<keyword evidence="6" id="KW-0732">Signal</keyword>
<dbReference type="eggNOG" id="KOG2603">
    <property type="taxonomic scope" value="Eukaryota"/>
</dbReference>
<evidence type="ECO:0000313" key="16">
    <source>
        <dbReference type="Proteomes" id="UP000009046"/>
    </source>
</evidence>
<evidence type="ECO:0000256" key="11">
    <source>
        <dbReference type="ARBA" id="ARBA00023157"/>
    </source>
</evidence>
<comment type="subcellular location">
    <subcellularLocation>
        <location evidence="2">Endoplasmic reticulum membrane</location>
        <topology evidence="2">Multi-pass membrane protein</topology>
    </subcellularLocation>
</comment>
<dbReference type="Gene3D" id="3.40.30.10">
    <property type="entry name" value="Glutaredoxin"/>
    <property type="match status" value="1"/>
</dbReference>
<dbReference type="SUPFAM" id="SSF52833">
    <property type="entry name" value="Thioredoxin-like"/>
    <property type="match status" value="1"/>
</dbReference>
<feature type="transmembrane region" description="Helical" evidence="13">
    <location>
        <begin position="310"/>
        <end position="330"/>
    </location>
</feature>
<evidence type="ECO:0000256" key="7">
    <source>
        <dbReference type="ARBA" id="ARBA00022824"/>
    </source>
</evidence>
<evidence type="ECO:0000256" key="1">
    <source>
        <dbReference type="ARBA" id="ARBA00002791"/>
    </source>
</evidence>
<comment type="function">
    <text evidence="1">Subunit of the oligosaccharyl transferase (OST) complex that catalyzes the initial transfer of a defined glycan (Glc(3)Man(9)GlcNAc(2) in eukaryotes) from the lipid carrier dolichol-pyrophosphate to an asparagine residue within an Asn-X-Ser/Thr consensus motif in nascent polypeptide chains, the first step in protein N-glycosylation. N-glycosylation occurs cotranslationally and the complex associates with the Sec61 complex at the channel-forming translocon complex that mediates protein translocation across the endoplasmic reticulum (ER). All subunits are required for a maximal enzyme activity.</text>
</comment>
<dbReference type="OMA" id="IFQQMNL"/>
<dbReference type="FunFam" id="3.40.30.10:FF:000009">
    <property type="entry name" value="Tumor suppressor candidate 3"/>
    <property type="match status" value="1"/>
</dbReference>
<reference evidence="14" key="2">
    <citation type="submission" date="2007-04" db="EMBL/GenBank/DDBJ databases">
        <title>The genome of the human body louse.</title>
        <authorList>
            <consortium name="The Human Body Louse Genome Consortium"/>
            <person name="Kirkness E."/>
            <person name="Walenz B."/>
            <person name="Hass B."/>
            <person name="Bruggner R."/>
            <person name="Strausberg R."/>
        </authorList>
    </citation>
    <scope>NUCLEOTIDE SEQUENCE</scope>
    <source>
        <strain evidence="14">USDA</strain>
    </source>
</reference>
<keyword evidence="5 13" id="KW-0812">Transmembrane</keyword>
<dbReference type="HOGENOM" id="CLU_052855_0_0_1"/>
<comment type="pathway">
    <text evidence="12">Protein modification.</text>
</comment>
<dbReference type="CTD" id="8231641"/>
<dbReference type="Pfam" id="PF04756">
    <property type="entry name" value="OST3_OST6"/>
    <property type="match status" value="1"/>
</dbReference>
<evidence type="ECO:0000256" key="4">
    <source>
        <dbReference type="ARBA" id="ARBA00022448"/>
    </source>
</evidence>
<dbReference type="STRING" id="121224.E0VCH4"/>
<dbReference type="GO" id="GO:0015693">
    <property type="term" value="P:magnesium ion transport"/>
    <property type="evidence" value="ECO:0007669"/>
    <property type="project" value="UniProtKB-ARBA"/>
</dbReference>
<evidence type="ECO:0000313" key="14">
    <source>
        <dbReference type="EMBL" id="EEB11080.1"/>
    </source>
</evidence>
<dbReference type="AlphaFoldDB" id="E0VCH4"/>
<sequence>MKDTRQHYFKFNKLFLSELIFVLLCFLSIICAGNGQIRRKEGMTLNERYQDLIAATQKKSIIRITGSTFKEYVRTSPRNYSMIIMFNAMAPQRQCIICRIANEEYQIVANSFRYSQAYSHKLFFGLVDFDEGTDVFNIMKLNTAPAFIHFPPKGKPKPADTMDIQRVGFGAEAIAKWIADRTDVQIRIFRPTNYAGAVVFSLVVSIICGILYVKRNTIDFSKFYNKNLWGTSALLFTLAMVSGQMWNHIRSPPFVHKTQSGGIAYIHGSSQGQFIFETYIIIVFEGLMVLGMILMTEAAQRKGDVTKRQALAITGLFLFSIFYSFVLIVFRSKAHGYPYSFLFK</sequence>
<dbReference type="GO" id="GO:0018279">
    <property type="term" value="P:protein N-linked glycosylation via asparagine"/>
    <property type="evidence" value="ECO:0007669"/>
    <property type="project" value="TreeGrafter"/>
</dbReference>
<feature type="transmembrane region" description="Helical" evidence="13">
    <location>
        <begin position="279"/>
        <end position="298"/>
    </location>
</feature>
<feature type="transmembrane region" description="Helical" evidence="13">
    <location>
        <begin position="194"/>
        <end position="213"/>
    </location>
</feature>
<keyword evidence="16" id="KW-1185">Reference proteome</keyword>
<comment type="similarity">
    <text evidence="3">Belongs to the OST3/OST6 family.</text>
</comment>
<gene>
    <name evidence="15" type="primary">8231641</name>
    <name evidence="14" type="ORF">Phum_PHUM087120</name>
</gene>
<dbReference type="InParanoid" id="E0VCH4"/>
<reference evidence="15" key="3">
    <citation type="submission" date="2020-05" db="UniProtKB">
        <authorList>
            <consortium name="EnsemblMetazoa"/>
        </authorList>
    </citation>
    <scope>IDENTIFICATION</scope>
    <source>
        <strain evidence="15">USDA</strain>
    </source>
</reference>
<dbReference type="VEuPathDB" id="VectorBase:PHUM087120"/>
<keyword evidence="9 13" id="KW-1133">Transmembrane helix</keyword>
<evidence type="ECO:0000256" key="8">
    <source>
        <dbReference type="ARBA" id="ARBA00022842"/>
    </source>
</evidence>
<dbReference type="KEGG" id="phu:Phum_PHUM087120"/>
<reference evidence="14" key="1">
    <citation type="submission" date="2007-04" db="EMBL/GenBank/DDBJ databases">
        <title>Annotation of Pediculus humanus corporis strain USDA.</title>
        <authorList>
            <person name="Kirkness E."/>
            <person name="Hannick L."/>
            <person name="Hass B."/>
            <person name="Bruggner R."/>
            <person name="Lawson D."/>
            <person name="Bidwell S."/>
            <person name="Joardar V."/>
            <person name="Caler E."/>
            <person name="Walenz B."/>
            <person name="Inman J."/>
            <person name="Schobel S."/>
            <person name="Galinsky K."/>
            <person name="Amedeo P."/>
            <person name="Strausberg R."/>
        </authorList>
    </citation>
    <scope>NUCLEOTIDE SEQUENCE</scope>
    <source>
        <strain evidence="14">USDA</strain>
    </source>
</reference>
<accession>E0VCH4</accession>
<dbReference type="InterPro" id="IPR036249">
    <property type="entry name" value="Thioredoxin-like_sf"/>
</dbReference>
<evidence type="ECO:0000256" key="12">
    <source>
        <dbReference type="ARBA" id="ARBA00043952"/>
    </source>
</evidence>
<evidence type="ECO:0000256" key="2">
    <source>
        <dbReference type="ARBA" id="ARBA00004477"/>
    </source>
</evidence>
<feature type="transmembrane region" description="Helical" evidence="13">
    <location>
        <begin position="228"/>
        <end position="246"/>
    </location>
</feature>
<dbReference type="OrthoDB" id="67566at2759"/>
<evidence type="ECO:0000256" key="10">
    <source>
        <dbReference type="ARBA" id="ARBA00023136"/>
    </source>
</evidence>
<dbReference type="GO" id="GO:0008250">
    <property type="term" value="C:oligosaccharyltransferase complex"/>
    <property type="evidence" value="ECO:0007669"/>
    <property type="project" value="TreeGrafter"/>
</dbReference>
<dbReference type="EMBL" id="DS235053">
    <property type="protein sequence ID" value="EEB11080.1"/>
    <property type="molecule type" value="Genomic_DNA"/>
</dbReference>
<keyword evidence="7" id="KW-0256">Endoplasmic reticulum</keyword>
<protein>
    <submittedName>
        <fullName evidence="14 15">Tumor suppressor candidate, putative</fullName>
    </submittedName>
</protein>
<dbReference type="RefSeq" id="XP_002423818.1">
    <property type="nucleotide sequence ID" value="XM_002423773.1"/>
</dbReference>
<evidence type="ECO:0000256" key="13">
    <source>
        <dbReference type="SAM" id="Phobius"/>
    </source>
</evidence>
<dbReference type="InterPro" id="IPR021149">
    <property type="entry name" value="OligosaccharylTrfase_OST3/OST6"/>
</dbReference>
<dbReference type="EnsemblMetazoa" id="PHUM087120-RA">
    <property type="protein sequence ID" value="PHUM087120-PA"/>
    <property type="gene ID" value="PHUM087120"/>
</dbReference>
<evidence type="ECO:0000256" key="6">
    <source>
        <dbReference type="ARBA" id="ARBA00022729"/>
    </source>
</evidence>
<evidence type="ECO:0000256" key="3">
    <source>
        <dbReference type="ARBA" id="ARBA00009561"/>
    </source>
</evidence>